<protein>
    <submittedName>
        <fullName evidence="1">Uncharacterized protein</fullName>
    </submittedName>
</protein>
<proteinExistence type="predicted"/>
<reference evidence="1 2" key="1">
    <citation type="journal article" date="2024" name="BMC Genomics">
        <title>De novo assembly and annotation of Popillia japonica's genome with initial clues to its potential as an invasive pest.</title>
        <authorList>
            <person name="Cucini C."/>
            <person name="Boschi S."/>
            <person name="Funari R."/>
            <person name="Cardaioli E."/>
            <person name="Iannotti N."/>
            <person name="Marturano G."/>
            <person name="Paoli F."/>
            <person name="Bruttini M."/>
            <person name="Carapelli A."/>
            <person name="Frati F."/>
            <person name="Nardi F."/>
        </authorList>
    </citation>
    <scope>NUCLEOTIDE SEQUENCE [LARGE SCALE GENOMIC DNA]</scope>
    <source>
        <strain evidence="1">DMR45628</strain>
    </source>
</reference>
<organism evidence="1 2">
    <name type="scientific">Popillia japonica</name>
    <name type="common">Japanese beetle</name>
    <dbReference type="NCBI Taxonomy" id="7064"/>
    <lineage>
        <taxon>Eukaryota</taxon>
        <taxon>Metazoa</taxon>
        <taxon>Ecdysozoa</taxon>
        <taxon>Arthropoda</taxon>
        <taxon>Hexapoda</taxon>
        <taxon>Insecta</taxon>
        <taxon>Pterygota</taxon>
        <taxon>Neoptera</taxon>
        <taxon>Endopterygota</taxon>
        <taxon>Coleoptera</taxon>
        <taxon>Polyphaga</taxon>
        <taxon>Scarabaeiformia</taxon>
        <taxon>Scarabaeidae</taxon>
        <taxon>Rutelinae</taxon>
        <taxon>Popillia</taxon>
    </lineage>
</organism>
<comment type="caution">
    <text evidence="1">The sequence shown here is derived from an EMBL/GenBank/DDBJ whole genome shotgun (WGS) entry which is preliminary data.</text>
</comment>
<accession>A0AAW1KFA9</accession>
<gene>
    <name evidence="1" type="ORF">QE152_g24384</name>
</gene>
<dbReference type="Proteomes" id="UP001458880">
    <property type="component" value="Unassembled WGS sequence"/>
</dbReference>
<sequence length="79" mass="9108">MLNEQDAVITNIVEMSKTLKLDLNENDFNELLPSHATELSNDDLLDLEAQSHAEDLLEEEREIEPLKEFDAKKWQNLLG</sequence>
<evidence type="ECO:0000313" key="1">
    <source>
        <dbReference type="EMBL" id="KAK9717081.1"/>
    </source>
</evidence>
<dbReference type="EMBL" id="JASPKY010000247">
    <property type="protein sequence ID" value="KAK9717081.1"/>
    <property type="molecule type" value="Genomic_DNA"/>
</dbReference>
<keyword evidence="2" id="KW-1185">Reference proteome</keyword>
<name>A0AAW1KFA9_POPJA</name>
<evidence type="ECO:0000313" key="2">
    <source>
        <dbReference type="Proteomes" id="UP001458880"/>
    </source>
</evidence>
<dbReference type="AlphaFoldDB" id="A0AAW1KFA9"/>